<organism evidence="1 2">
    <name type="scientific">Cardamine amara subsp. amara</name>
    <dbReference type="NCBI Taxonomy" id="228776"/>
    <lineage>
        <taxon>Eukaryota</taxon>
        <taxon>Viridiplantae</taxon>
        <taxon>Streptophyta</taxon>
        <taxon>Embryophyta</taxon>
        <taxon>Tracheophyta</taxon>
        <taxon>Spermatophyta</taxon>
        <taxon>Magnoliopsida</taxon>
        <taxon>eudicotyledons</taxon>
        <taxon>Gunneridae</taxon>
        <taxon>Pentapetalae</taxon>
        <taxon>rosids</taxon>
        <taxon>malvids</taxon>
        <taxon>Brassicales</taxon>
        <taxon>Brassicaceae</taxon>
        <taxon>Cardamineae</taxon>
        <taxon>Cardamine</taxon>
    </lineage>
</organism>
<evidence type="ECO:0000313" key="2">
    <source>
        <dbReference type="Proteomes" id="UP001558713"/>
    </source>
</evidence>
<accession>A0ABD0ZHH8</accession>
<name>A0ABD0ZHH8_CARAN</name>
<gene>
    <name evidence="1" type="ORF">V5N11_000389</name>
</gene>
<dbReference type="AlphaFoldDB" id="A0ABD0ZHH8"/>
<proteinExistence type="predicted"/>
<comment type="caution">
    <text evidence="1">The sequence shown here is derived from an EMBL/GenBank/DDBJ whole genome shotgun (WGS) entry which is preliminary data.</text>
</comment>
<dbReference type="Proteomes" id="UP001558713">
    <property type="component" value="Unassembled WGS sequence"/>
</dbReference>
<sequence length="145" mass="17305">MRLNQDIHRESKLAEELKITKGLCKQLIDKNKEDEFEKLDLDLMEVRGNLMEKEMELHSLRVKQRKYWKPQTCMDVMEAEIRKVKVSCDQWKKAESVCMGAFKTFSSNCSWSKFVLNECCCLRSEIKDHLFLYCEYCEQVLHRLA</sequence>
<dbReference type="EMBL" id="JBANAX010000782">
    <property type="protein sequence ID" value="KAL1193491.1"/>
    <property type="molecule type" value="Genomic_DNA"/>
</dbReference>
<protein>
    <submittedName>
        <fullName evidence="1">Interactor of constitutive active ROPs 5</fullName>
    </submittedName>
</protein>
<keyword evidence="2" id="KW-1185">Reference proteome</keyword>
<evidence type="ECO:0000313" key="1">
    <source>
        <dbReference type="EMBL" id="KAL1193491.1"/>
    </source>
</evidence>
<reference evidence="1 2" key="1">
    <citation type="submission" date="2024-04" db="EMBL/GenBank/DDBJ databases">
        <title>Genome assembly C_amara_ONT_v2.</title>
        <authorList>
            <person name="Yant L."/>
            <person name="Moore C."/>
            <person name="Slenker M."/>
        </authorList>
    </citation>
    <scope>NUCLEOTIDE SEQUENCE [LARGE SCALE GENOMIC DNA]</scope>
    <source>
        <tissue evidence="1">Leaf</tissue>
    </source>
</reference>